<keyword evidence="3 6" id="KW-0238">DNA-binding</keyword>
<comment type="subcellular location">
    <subcellularLocation>
        <location evidence="1 6 7">Nucleus</location>
    </subcellularLocation>
</comment>
<evidence type="ECO:0000256" key="7">
    <source>
        <dbReference type="RuleBase" id="RU000682"/>
    </source>
</evidence>
<dbReference type="Proteomes" id="UP000504617">
    <property type="component" value="Unplaced"/>
</dbReference>
<keyword evidence="4 6" id="KW-0371">Homeobox</keyword>
<evidence type="ECO:0000256" key="4">
    <source>
        <dbReference type="ARBA" id="ARBA00023155"/>
    </source>
</evidence>
<keyword evidence="5 6" id="KW-0539">Nucleus</keyword>
<dbReference type="GO" id="GO:0005634">
    <property type="term" value="C:nucleus"/>
    <property type="evidence" value="ECO:0007669"/>
    <property type="project" value="UniProtKB-SubCell"/>
</dbReference>
<dbReference type="GO" id="GO:0048513">
    <property type="term" value="P:animal organ development"/>
    <property type="evidence" value="ECO:0007669"/>
    <property type="project" value="TreeGrafter"/>
</dbReference>
<evidence type="ECO:0000256" key="3">
    <source>
        <dbReference type="ARBA" id="ARBA00023125"/>
    </source>
</evidence>
<dbReference type="FunFam" id="1.10.10.60:FF:000040">
    <property type="entry name" value="T-cell leukemia homeobox protein 3"/>
    <property type="match status" value="1"/>
</dbReference>
<gene>
    <name evidence="11" type="primary">TLX2</name>
</gene>
<dbReference type="CTD" id="3196"/>
<protein>
    <submittedName>
        <fullName evidence="11">T-cell leukemia homeobox protein 2</fullName>
    </submittedName>
</protein>
<feature type="DNA-binding region" description="Homeobox" evidence="6">
    <location>
        <begin position="146"/>
        <end position="205"/>
    </location>
</feature>
<dbReference type="RefSeq" id="XP_013909028.1">
    <property type="nucleotide sequence ID" value="XM_014053553.1"/>
</dbReference>
<dbReference type="SMART" id="SM00389">
    <property type="entry name" value="HOX"/>
    <property type="match status" value="1"/>
</dbReference>
<feature type="region of interest" description="Disordered" evidence="8">
    <location>
        <begin position="132"/>
        <end position="153"/>
    </location>
</feature>
<evidence type="ECO:0000313" key="10">
    <source>
        <dbReference type="Proteomes" id="UP000504617"/>
    </source>
</evidence>
<dbReference type="PANTHER" id="PTHR45921:SF3">
    <property type="entry name" value="T-CELL LEUKEMIA HOMEOBOX PROTEIN 2"/>
    <property type="match status" value="1"/>
</dbReference>
<dbReference type="PROSITE" id="PS00027">
    <property type="entry name" value="HOMEOBOX_1"/>
    <property type="match status" value="1"/>
</dbReference>
<evidence type="ECO:0000256" key="1">
    <source>
        <dbReference type="ARBA" id="ARBA00004123"/>
    </source>
</evidence>
<name>A0A6I9XCZ7_9SAUR</name>
<organism evidence="10 11">
    <name type="scientific">Thamnophis sirtalis</name>
    <dbReference type="NCBI Taxonomy" id="35019"/>
    <lineage>
        <taxon>Eukaryota</taxon>
        <taxon>Metazoa</taxon>
        <taxon>Chordata</taxon>
        <taxon>Craniata</taxon>
        <taxon>Vertebrata</taxon>
        <taxon>Euteleostomi</taxon>
        <taxon>Lepidosauria</taxon>
        <taxon>Squamata</taxon>
        <taxon>Bifurcata</taxon>
        <taxon>Unidentata</taxon>
        <taxon>Episquamata</taxon>
        <taxon>Toxicofera</taxon>
        <taxon>Serpentes</taxon>
        <taxon>Colubroidea</taxon>
        <taxon>Colubridae</taxon>
        <taxon>Natricinae</taxon>
        <taxon>Thamnophis</taxon>
    </lineage>
</organism>
<feature type="compositionally biased region" description="Basic and acidic residues" evidence="8">
    <location>
        <begin position="1"/>
        <end position="10"/>
    </location>
</feature>
<dbReference type="PROSITE" id="PS50071">
    <property type="entry name" value="HOMEOBOX_2"/>
    <property type="match status" value="1"/>
</dbReference>
<keyword evidence="10" id="KW-1185">Reference proteome</keyword>
<dbReference type="KEGG" id="tsr:106538912"/>
<proteinExistence type="predicted"/>
<dbReference type="InterPro" id="IPR042247">
    <property type="entry name" value="TLX1/2/3"/>
</dbReference>
<dbReference type="Pfam" id="PF00046">
    <property type="entry name" value="Homeodomain"/>
    <property type="match status" value="1"/>
</dbReference>
<evidence type="ECO:0000256" key="5">
    <source>
        <dbReference type="ARBA" id="ARBA00023242"/>
    </source>
</evidence>
<dbReference type="CDD" id="cd00086">
    <property type="entry name" value="homeodomain"/>
    <property type="match status" value="1"/>
</dbReference>
<dbReference type="GeneID" id="106538912"/>
<dbReference type="PRINTS" id="PR00024">
    <property type="entry name" value="HOMEOBOX"/>
</dbReference>
<dbReference type="SUPFAM" id="SSF46689">
    <property type="entry name" value="Homeodomain-like"/>
    <property type="match status" value="1"/>
</dbReference>
<evidence type="ECO:0000313" key="11">
    <source>
        <dbReference type="RefSeq" id="XP_013909028.1"/>
    </source>
</evidence>
<dbReference type="OrthoDB" id="9451579at2759"/>
<reference evidence="11" key="1">
    <citation type="submission" date="2025-08" db="UniProtKB">
        <authorList>
            <consortium name="RefSeq"/>
        </authorList>
    </citation>
    <scope>IDENTIFICATION</scope>
    <source>
        <tissue evidence="11">Skeletal muscle</tissue>
    </source>
</reference>
<dbReference type="Gene3D" id="1.10.10.60">
    <property type="entry name" value="Homeodomain-like"/>
    <property type="match status" value="1"/>
</dbReference>
<feature type="domain" description="Homeobox" evidence="9">
    <location>
        <begin position="144"/>
        <end position="204"/>
    </location>
</feature>
<keyword evidence="2" id="KW-0217">Developmental protein</keyword>
<dbReference type="AlphaFoldDB" id="A0A6I9XCZ7"/>
<dbReference type="InterPro" id="IPR017970">
    <property type="entry name" value="Homeobox_CS"/>
</dbReference>
<feature type="region of interest" description="Disordered" evidence="8">
    <location>
        <begin position="1"/>
        <end position="22"/>
    </location>
</feature>
<dbReference type="InterPro" id="IPR001356">
    <property type="entry name" value="HD"/>
</dbReference>
<dbReference type="GO" id="GO:0000978">
    <property type="term" value="F:RNA polymerase II cis-regulatory region sequence-specific DNA binding"/>
    <property type="evidence" value="ECO:0007669"/>
    <property type="project" value="TreeGrafter"/>
</dbReference>
<accession>A0A6I9XCZ7</accession>
<sequence>MEALGLERETGSAPPQPSEPIRFGIDQILGCPPPQSCVGETAALEGHGEADLARQSSGYEAEYGPACSLGAYVLPEASPGGVIRVPAHRPIPSVAVHPRPAGASLPFPWMEHSRRLTKDRMAAALPPFPVARRVGHPYQNRTPPKRKKPRTSFSRAQICELEKRFHRQKYLASAERAALAKALKMTDGQVKTWFQNRRTKWRRQTAEDREAERQQASRLMLHLQPDPFPKSLGQPLQQDPLCLHNASLFALQNLQPWAENHEVTSVSGAATLV</sequence>
<evidence type="ECO:0000256" key="8">
    <source>
        <dbReference type="SAM" id="MobiDB-lite"/>
    </source>
</evidence>
<evidence type="ECO:0000256" key="6">
    <source>
        <dbReference type="PROSITE-ProRule" id="PRU00108"/>
    </source>
</evidence>
<evidence type="ECO:0000256" key="2">
    <source>
        <dbReference type="ARBA" id="ARBA00022473"/>
    </source>
</evidence>
<dbReference type="InterPro" id="IPR020479">
    <property type="entry name" value="HD_metazoa"/>
</dbReference>
<evidence type="ECO:0000259" key="9">
    <source>
        <dbReference type="PROSITE" id="PS50071"/>
    </source>
</evidence>
<dbReference type="PANTHER" id="PTHR45921">
    <property type="entry name" value="IP01054P"/>
    <property type="match status" value="1"/>
</dbReference>
<dbReference type="GO" id="GO:0000981">
    <property type="term" value="F:DNA-binding transcription factor activity, RNA polymerase II-specific"/>
    <property type="evidence" value="ECO:0007669"/>
    <property type="project" value="InterPro"/>
</dbReference>
<dbReference type="InterPro" id="IPR009057">
    <property type="entry name" value="Homeodomain-like_sf"/>
</dbReference>